<dbReference type="WBParaSite" id="nRc.2.0.1.t44712-RA">
    <property type="protein sequence ID" value="nRc.2.0.1.t44712-RA"/>
    <property type="gene ID" value="nRc.2.0.1.g44712"/>
</dbReference>
<reference evidence="2" key="1">
    <citation type="submission" date="2022-11" db="UniProtKB">
        <authorList>
            <consortium name="WormBaseParasite"/>
        </authorList>
    </citation>
    <scope>IDENTIFICATION</scope>
</reference>
<sequence length="78" mass="8485">MKAYSAAEHGEAKSAVNGMKEVVNFGGLQGVVGKQRGGVVDLGGEAVATKSQKQQQRISGWKMRLLWMEVKGRNKIIR</sequence>
<keyword evidence="1" id="KW-1185">Reference proteome</keyword>
<dbReference type="Proteomes" id="UP000887565">
    <property type="component" value="Unplaced"/>
</dbReference>
<organism evidence="1 2">
    <name type="scientific">Romanomermis culicivorax</name>
    <name type="common">Nematode worm</name>
    <dbReference type="NCBI Taxonomy" id="13658"/>
    <lineage>
        <taxon>Eukaryota</taxon>
        <taxon>Metazoa</taxon>
        <taxon>Ecdysozoa</taxon>
        <taxon>Nematoda</taxon>
        <taxon>Enoplea</taxon>
        <taxon>Dorylaimia</taxon>
        <taxon>Mermithida</taxon>
        <taxon>Mermithoidea</taxon>
        <taxon>Mermithidae</taxon>
        <taxon>Romanomermis</taxon>
    </lineage>
</organism>
<protein>
    <submittedName>
        <fullName evidence="2">Uncharacterized protein</fullName>
    </submittedName>
</protein>
<dbReference type="AlphaFoldDB" id="A0A915L2J5"/>
<evidence type="ECO:0000313" key="2">
    <source>
        <dbReference type="WBParaSite" id="nRc.2.0.1.t44712-RA"/>
    </source>
</evidence>
<proteinExistence type="predicted"/>
<accession>A0A915L2J5</accession>
<evidence type="ECO:0000313" key="1">
    <source>
        <dbReference type="Proteomes" id="UP000887565"/>
    </source>
</evidence>
<name>A0A915L2J5_ROMCU</name>